<dbReference type="OrthoDB" id="37886at2759"/>
<dbReference type="SUPFAM" id="SSF47874">
    <property type="entry name" value="Annexin"/>
    <property type="match status" value="1"/>
</dbReference>
<dbReference type="PROSITE" id="PS00223">
    <property type="entry name" value="ANNEXIN_1"/>
    <property type="match status" value="1"/>
</dbReference>
<dbReference type="AlphaFoldDB" id="A0A4Z2DJ82"/>
<evidence type="ECO:0000313" key="7">
    <source>
        <dbReference type="EMBL" id="TNN16526.1"/>
    </source>
</evidence>
<dbReference type="Gene3D" id="1.10.220.10">
    <property type="entry name" value="Annexin"/>
    <property type="match status" value="4"/>
</dbReference>
<dbReference type="PANTHER" id="PTHR10502">
    <property type="entry name" value="ANNEXIN"/>
    <property type="match status" value="1"/>
</dbReference>
<dbReference type="FunFam" id="1.10.220.10:FF:000001">
    <property type="entry name" value="Annexin"/>
    <property type="match status" value="1"/>
</dbReference>
<comment type="caution">
    <text evidence="7">The sequence shown here is derived from an EMBL/GenBank/DDBJ whole genome shotgun (WGS) entry which is preliminary data.</text>
</comment>
<dbReference type="GO" id="GO:0005544">
    <property type="term" value="F:calcium-dependent phospholipid binding"/>
    <property type="evidence" value="ECO:0007669"/>
    <property type="project" value="UniProtKB-KW"/>
</dbReference>
<protein>
    <recommendedName>
        <fullName evidence="6">Annexin</fullName>
    </recommendedName>
</protein>
<dbReference type="PANTHER" id="PTHR10502:SF175">
    <property type="entry name" value="ANNEXIN A13"/>
    <property type="match status" value="1"/>
</dbReference>
<reference evidence="7 8" key="1">
    <citation type="submission" date="2019-03" db="EMBL/GenBank/DDBJ databases">
        <title>An improved genome assembly of the fluke Schistosoma japonicum.</title>
        <authorList>
            <person name="Hu W."/>
            <person name="Luo F."/>
            <person name="Yin M."/>
            <person name="Mo X."/>
            <person name="Sun C."/>
            <person name="Wu Q."/>
            <person name="Zhu B."/>
            <person name="Xiang M."/>
            <person name="Wang J."/>
            <person name="Wang Y."/>
            <person name="Zhang T."/>
            <person name="Xu B."/>
            <person name="Zheng H."/>
            <person name="Feng Z."/>
        </authorList>
    </citation>
    <scope>NUCLEOTIDE SEQUENCE [LARGE SCALE GENOMIC DNA]</scope>
    <source>
        <strain evidence="7">HuSjv2</strain>
        <tissue evidence="7">Worms</tissue>
    </source>
</reference>
<dbReference type="EMBL" id="SKCS01000111">
    <property type="protein sequence ID" value="TNN16526.1"/>
    <property type="molecule type" value="Genomic_DNA"/>
</dbReference>
<dbReference type="InterPro" id="IPR018252">
    <property type="entry name" value="Annexin_repeat_CS"/>
</dbReference>
<dbReference type="GO" id="GO:0005737">
    <property type="term" value="C:cytoplasm"/>
    <property type="evidence" value="ECO:0007669"/>
    <property type="project" value="TreeGrafter"/>
</dbReference>
<dbReference type="PRINTS" id="PR00196">
    <property type="entry name" value="ANNEXIN"/>
</dbReference>
<accession>A0A4Z2DJ82</accession>
<name>A0A4Z2DJ82_SCHJA</name>
<dbReference type="GO" id="GO:0005509">
    <property type="term" value="F:calcium ion binding"/>
    <property type="evidence" value="ECO:0007669"/>
    <property type="project" value="InterPro"/>
</dbReference>
<evidence type="ECO:0000256" key="1">
    <source>
        <dbReference type="ARBA" id="ARBA00004613"/>
    </source>
</evidence>
<dbReference type="SMART" id="SM00335">
    <property type="entry name" value="ANX"/>
    <property type="match status" value="4"/>
</dbReference>
<dbReference type="InterPro" id="IPR001464">
    <property type="entry name" value="Annexin"/>
</dbReference>
<keyword evidence="6" id="KW-0111">Calcium/phospholipid-binding</keyword>
<evidence type="ECO:0000256" key="4">
    <source>
        <dbReference type="ARBA" id="ARBA00022737"/>
    </source>
</evidence>
<dbReference type="EMBL" id="SKCS01000111">
    <property type="protein sequence ID" value="TNN16524.1"/>
    <property type="molecule type" value="Genomic_DNA"/>
</dbReference>
<evidence type="ECO:0000313" key="8">
    <source>
        <dbReference type="Proteomes" id="UP000311919"/>
    </source>
</evidence>
<evidence type="ECO:0000256" key="3">
    <source>
        <dbReference type="ARBA" id="ARBA00022525"/>
    </source>
</evidence>
<evidence type="ECO:0000256" key="5">
    <source>
        <dbReference type="ARBA" id="ARBA00023216"/>
    </source>
</evidence>
<organism evidence="7 8">
    <name type="scientific">Schistosoma japonicum</name>
    <name type="common">Blood fluke</name>
    <dbReference type="NCBI Taxonomy" id="6182"/>
    <lineage>
        <taxon>Eukaryota</taxon>
        <taxon>Metazoa</taxon>
        <taxon>Spiralia</taxon>
        <taxon>Lophotrochozoa</taxon>
        <taxon>Platyhelminthes</taxon>
        <taxon>Trematoda</taxon>
        <taxon>Digenea</taxon>
        <taxon>Strigeidida</taxon>
        <taxon>Schistosomatoidea</taxon>
        <taxon>Schistosomatidae</taxon>
        <taxon>Schistosoma</taxon>
    </lineage>
</organism>
<dbReference type="STRING" id="6182.A0A4Z2DJ82"/>
<dbReference type="GO" id="GO:0005886">
    <property type="term" value="C:plasma membrane"/>
    <property type="evidence" value="ECO:0007669"/>
    <property type="project" value="TreeGrafter"/>
</dbReference>
<keyword evidence="5 6" id="KW-0041">Annexin</keyword>
<dbReference type="InterPro" id="IPR018502">
    <property type="entry name" value="Annexin_repeat"/>
</dbReference>
<comment type="domain">
    <text evidence="6">A pair of annexin repeats may form one binding site for calcium and phospholipid.</text>
</comment>
<keyword evidence="3" id="KW-0964">Secreted</keyword>
<keyword evidence="8" id="KW-1185">Reference proteome</keyword>
<dbReference type="Proteomes" id="UP000311919">
    <property type="component" value="Unassembled WGS sequence"/>
</dbReference>
<evidence type="ECO:0000256" key="6">
    <source>
        <dbReference type="RuleBase" id="RU003540"/>
    </source>
</evidence>
<dbReference type="PROSITE" id="PS51897">
    <property type="entry name" value="ANNEXIN_2"/>
    <property type="match status" value="3"/>
</dbReference>
<dbReference type="GO" id="GO:0005634">
    <property type="term" value="C:nucleus"/>
    <property type="evidence" value="ECO:0007669"/>
    <property type="project" value="TreeGrafter"/>
</dbReference>
<proteinExistence type="inferred from homology"/>
<dbReference type="FunFam" id="1.10.220.10:FF:000005">
    <property type="entry name" value="Annexin"/>
    <property type="match status" value="1"/>
</dbReference>
<sequence>MISHQAGPSITYPDRISAESDAEQLHNACKGISTDEETITKILGHRSQYQRHQIREAFQRRYRKDLVHVLCGATKGDYHSLIKTLFRGKLQILAYDLYKGIKKPEIINEIICCCNNKEIEKLKIAYEEVLREEDPKKASQRTLETDIIKETKPPYEQLLVALLKANRDEDSPELVDEAIRTRNTSRLVNRIQVDKDVEELYYAGEKRAGKGDADTFIRILTKRSQYHVKEIMDVYYSRYDHTLVDAVKNKFSEPFRTGLNTMIMALKDLRLLLVCQLYDSMYGLGTREDTLIRIVCLRCEVDMNTLKSMYREYFGKPLIEAVREDTSGDFRKLLLALMGE</sequence>
<dbReference type="Pfam" id="PF00191">
    <property type="entry name" value="Annexin"/>
    <property type="match status" value="3"/>
</dbReference>
<comment type="subcellular location">
    <subcellularLocation>
        <location evidence="1">Secreted</location>
    </subcellularLocation>
</comment>
<dbReference type="GO" id="GO:0005576">
    <property type="term" value="C:extracellular region"/>
    <property type="evidence" value="ECO:0007669"/>
    <property type="project" value="UniProtKB-SubCell"/>
</dbReference>
<evidence type="ECO:0000256" key="2">
    <source>
        <dbReference type="ARBA" id="ARBA00007831"/>
    </source>
</evidence>
<comment type="similarity">
    <text evidence="2 6">Belongs to the annexin family.</text>
</comment>
<dbReference type="EMBL" id="SKCS01000111">
    <property type="protein sequence ID" value="TNN16525.1"/>
    <property type="molecule type" value="Genomic_DNA"/>
</dbReference>
<dbReference type="GO" id="GO:0012506">
    <property type="term" value="C:vesicle membrane"/>
    <property type="evidence" value="ECO:0007669"/>
    <property type="project" value="TreeGrafter"/>
</dbReference>
<dbReference type="GO" id="GO:0001786">
    <property type="term" value="F:phosphatidylserine binding"/>
    <property type="evidence" value="ECO:0007669"/>
    <property type="project" value="TreeGrafter"/>
</dbReference>
<gene>
    <name evidence="7" type="ORF">EWB00_000377</name>
</gene>
<keyword evidence="4 6" id="KW-0677">Repeat</keyword>
<keyword evidence="6" id="KW-0106">Calcium</keyword>
<dbReference type="InterPro" id="IPR037104">
    <property type="entry name" value="Annexin_sf"/>
</dbReference>